<name>A0A371HEC8_MUCPR</name>
<protein>
    <submittedName>
        <fullName evidence="2">Uncharacterized protein</fullName>
    </submittedName>
</protein>
<organism evidence="2 3">
    <name type="scientific">Mucuna pruriens</name>
    <name type="common">Velvet bean</name>
    <name type="synonym">Dolichos pruriens</name>
    <dbReference type="NCBI Taxonomy" id="157652"/>
    <lineage>
        <taxon>Eukaryota</taxon>
        <taxon>Viridiplantae</taxon>
        <taxon>Streptophyta</taxon>
        <taxon>Embryophyta</taxon>
        <taxon>Tracheophyta</taxon>
        <taxon>Spermatophyta</taxon>
        <taxon>Magnoliopsida</taxon>
        <taxon>eudicotyledons</taxon>
        <taxon>Gunneridae</taxon>
        <taxon>Pentapetalae</taxon>
        <taxon>rosids</taxon>
        <taxon>fabids</taxon>
        <taxon>Fabales</taxon>
        <taxon>Fabaceae</taxon>
        <taxon>Papilionoideae</taxon>
        <taxon>50 kb inversion clade</taxon>
        <taxon>NPAAA clade</taxon>
        <taxon>indigoferoid/millettioid clade</taxon>
        <taxon>Phaseoleae</taxon>
        <taxon>Mucuna</taxon>
    </lineage>
</organism>
<comment type="caution">
    <text evidence="2">The sequence shown here is derived from an EMBL/GenBank/DDBJ whole genome shotgun (WGS) entry which is preliminary data.</text>
</comment>
<feature type="region of interest" description="Disordered" evidence="1">
    <location>
        <begin position="44"/>
        <end position="71"/>
    </location>
</feature>
<proteinExistence type="predicted"/>
<evidence type="ECO:0000313" key="2">
    <source>
        <dbReference type="EMBL" id="RDY01132.1"/>
    </source>
</evidence>
<feature type="compositionally biased region" description="Acidic residues" evidence="1">
    <location>
        <begin position="61"/>
        <end position="71"/>
    </location>
</feature>
<dbReference type="EMBL" id="QJKJ01002834">
    <property type="protein sequence ID" value="RDY01132.1"/>
    <property type="molecule type" value="Genomic_DNA"/>
</dbReference>
<evidence type="ECO:0000313" key="3">
    <source>
        <dbReference type="Proteomes" id="UP000257109"/>
    </source>
</evidence>
<evidence type="ECO:0000256" key="1">
    <source>
        <dbReference type="SAM" id="MobiDB-lite"/>
    </source>
</evidence>
<keyword evidence="3" id="KW-1185">Reference proteome</keyword>
<accession>A0A371HEC8</accession>
<reference evidence="2" key="1">
    <citation type="submission" date="2018-05" db="EMBL/GenBank/DDBJ databases">
        <title>Draft genome of Mucuna pruriens seed.</title>
        <authorList>
            <person name="Nnadi N.E."/>
            <person name="Vos R."/>
            <person name="Hasami M.H."/>
            <person name="Devisetty U.K."/>
            <person name="Aguiy J.C."/>
        </authorList>
    </citation>
    <scope>NUCLEOTIDE SEQUENCE [LARGE SCALE GENOMIC DNA]</scope>
    <source>
        <strain evidence="2">JCA_2017</strain>
    </source>
</reference>
<gene>
    <name evidence="2" type="ORF">CR513_15584</name>
</gene>
<sequence>MEINILDKEDNLIMSREEGEHDFDLKLFIKAVHEQFQTINARLDDLQPIPRYRSPTSPHNDEEEEEEYSDG</sequence>
<dbReference type="Proteomes" id="UP000257109">
    <property type="component" value="Unassembled WGS sequence"/>
</dbReference>
<feature type="non-terminal residue" evidence="2">
    <location>
        <position position="1"/>
    </location>
</feature>
<dbReference type="AlphaFoldDB" id="A0A371HEC8"/>